<dbReference type="Proteomes" id="UP000655830">
    <property type="component" value="Unassembled WGS sequence"/>
</dbReference>
<dbReference type="SUPFAM" id="SSF48208">
    <property type="entry name" value="Six-hairpin glycosidases"/>
    <property type="match status" value="1"/>
</dbReference>
<protein>
    <submittedName>
        <fullName evidence="1">Uncharacterized protein</fullName>
    </submittedName>
</protein>
<proteinExistence type="predicted"/>
<evidence type="ECO:0000313" key="2">
    <source>
        <dbReference type="Proteomes" id="UP000655830"/>
    </source>
</evidence>
<comment type="caution">
    <text evidence="1">The sequence shown here is derived from an EMBL/GenBank/DDBJ whole genome shotgun (WGS) entry which is preliminary data.</text>
</comment>
<dbReference type="EMBL" id="JACRSY010000014">
    <property type="protein sequence ID" value="MBC8579858.1"/>
    <property type="molecule type" value="Genomic_DNA"/>
</dbReference>
<dbReference type="InterPro" id="IPR008928">
    <property type="entry name" value="6-hairpin_glycosidase_sf"/>
</dbReference>
<sequence>MITYNLDGSINKLIWENDLEIKFRQDEYSGPSVFIWTKEDSEPIKVKFHPAIGSLKGTYNNLLFDMHYEESNYQLELTLFVQNHSDHDFTPKRLELRLGIDTYMEKFPDWDNRFFPTMIRCESTHAWGYMRSPKGSLLALASKDPIASWHHSYSRAYYDPVYSDTGHRIYTTSLDLLNEGPLPIRHPQSLSCIPARESKIFRILLAHVETEEELLPTLEHYIGMASIKMDKYTYELGEQATATSFGALTFKAPSGKVYTDTTCVTLDEYGIWQVLSSHQDKINEALIYVRQPWSYYLDEARKAALTYKQKATTHTESWYGFFSAFLARKYHPQPELDEALEQKFEEVYQVMLHEDIPVEAALPGRIQNWAQMIGLLVDAYEATGNLLYLDRADKLASHVMKHQSDDGAYRCGYGVHYTCVIYIAKAMLELYLAEISRAEPVYKERALIHYESAKCAIDDLEKFKDNIQTEGEMTFEDGMISCSSLQLGMFALIQQEQVPDDHVDPTPYIQAARYMLDKHRCLELTQIPDCRMRGATLRFWESMYDVMILQGLMTSPHGWTSWKNYATYYLYRLTGEKCYLTDLMDTLGACMQVIDHQTGKLRWAFATDPYIEADVFVPDEMRPGKGKMVKQVIGEQYIDMVSDWWHTDPAIVSMGYAYPDRNMTDGIYQGGACDNDVHEHFKCLEEVALTKSYIHQEEDELLHYNCKISLTDNHLTIMPSEALVNEVIIRLETPVTLHIPEWNRTLELVPGLYTIQK</sequence>
<dbReference type="RefSeq" id="WP_249332768.1">
    <property type="nucleotide sequence ID" value="NZ_JACRSY010000014.1"/>
</dbReference>
<keyword evidence="2" id="KW-1185">Reference proteome</keyword>
<reference evidence="1" key="1">
    <citation type="submission" date="2020-08" db="EMBL/GenBank/DDBJ databases">
        <title>Genome public.</title>
        <authorList>
            <person name="Liu C."/>
            <person name="Sun Q."/>
        </authorList>
    </citation>
    <scope>NUCLEOTIDE SEQUENCE</scope>
    <source>
        <strain evidence="1">NSJ-12</strain>
    </source>
</reference>
<name>A0A926EKR1_9FIRM</name>
<accession>A0A926EKR1</accession>
<organism evidence="1 2">
    <name type="scientific">Zhenhengia yiwuensis</name>
    <dbReference type="NCBI Taxonomy" id="2763666"/>
    <lineage>
        <taxon>Bacteria</taxon>
        <taxon>Bacillati</taxon>
        <taxon>Bacillota</taxon>
        <taxon>Clostridia</taxon>
        <taxon>Lachnospirales</taxon>
        <taxon>Lachnospiraceae</taxon>
        <taxon>Zhenhengia</taxon>
    </lineage>
</organism>
<dbReference type="GO" id="GO:0005975">
    <property type="term" value="P:carbohydrate metabolic process"/>
    <property type="evidence" value="ECO:0007669"/>
    <property type="project" value="InterPro"/>
</dbReference>
<evidence type="ECO:0000313" key="1">
    <source>
        <dbReference type="EMBL" id="MBC8579858.1"/>
    </source>
</evidence>
<dbReference type="AlphaFoldDB" id="A0A926EKR1"/>
<gene>
    <name evidence="1" type="ORF">H8718_09995</name>
</gene>